<evidence type="ECO:0000313" key="2">
    <source>
        <dbReference type="Proteomes" id="UP000078046"/>
    </source>
</evidence>
<accession>A0A177AY36</accession>
<organism evidence="1 2">
    <name type="scientific">Intoshia linei</name>
    <dbReference type="NCBI Taxonomy" id="1819745"/>
    <lineage>
        <taxon>Eukaryota</taxon>
        <taxon>Metazoa</taxon>
        <taxon>Spiralia</taxon>
        <taxon>Lophotrochozoa</taxon>
        <taxon>Mesozoa</taxon>
        <taxon>Orthonectida</taxon>
        <taxon>Rhopaluridae</taxon>
        <taxon>Intoshia</taxon>
    </lineage>
</organism>
<gene>
    <name evidence="1" type="ORF">A3Q56_05345</name>
</gene>
<evidence type="ECO:0000313" key="1">
    <source>
        <dbReference type="EMBL" id="OAF66919.1"/>
    </source>
</evidence>
<protein>
    <submittedName>
        <fullName evidence="1">Uncharacterized protein</fullName>
    </submittedName>
</protein>
<name>A0A177AY36_9BILA</name>
<proteinExistence type="predicted"/>
<sequence length="285" mass="33434">MKTKKPKKSKKHKKSTVQVNKNIIKLNLSVDKLLSDPYKYQILQLRLKKWLSDREYIDTLIKKLDQNKAAIDDSNSKESNESISPKTEDYDVCTYEHFMTVLLDEQVPFSMVEIQFIIRILKNNSSDNLNRMICYKNLYAILDFICTKKSTENILTNQNNELCAVCLNSKKFNLNHIKCRFCRFRVVLIPYADNNDNPKHLTLIFHSNSTIANVINTVKTKANIYTNDLYIWKDKNYKELLSKDTILDSLNFESTDNYLNASCVDMGMLYYDFEACYYGCPILYY</sequence>
<dbReference type="AlphaFoldDB" id="A0A177AY36"/>
<dbReference type="Proteomes" id="UP000078046">
    <property type="component" value="Unassembled WGS sequence"/>
</dbReference>
<dbReference type="EMBL" id="LWCA01000793">
    <property type="protein sequence ID" value="OAF66919.1"/>
    <property type="molecule type" value="Genomic_DNA"/>
</dbReference>
<comment type="caution">
    <text evidence="1">The sequence shown here is derived from an EMBL/GenBank/DDBJ whole genome shotgun (WGS) entry which is preliminary data.</text>
</comment>
<keyword evidence="2" id="KW-1185">Reference proteome</keyword>
<reference evidence="1 2" key="1">
    <citation type="submission" date="2016-04" db="EMBL/GenBank/DDBJ databases">
        <title>The genome of Intoshia linei affirms orthonectids as highly simplified spiralians.</title>
        <authorList>
            <person name="Mikhailov K.V."/>
            <person name="Slusarev G.S."/>
            <person name="Nikitin M.A."/>
            <person name="Logacheva M.D."/>
            <person name="Penin A."/>
            <person name="Aleoshin V."/>
            <person name="Panchin Y.V."/>
        </authorList>
    </citation>
    <scope>NUCLEOTIDE SEQUENCE [LARGE SCALE GENOMIC DNA]</scope>
    <source>
        <strain evidence="1">Intl2013</strain>
        <tissue evidence="1">Whole animal</tissue>
    </source>
</reference>